<keyword evidence="1" id="KW-1133">Transmembrane helix</keyword>
<protein>
    <submittedName>
        <fullName evidence="2">Uncharacterized protein</fullName>
    </submittedName>
</protein>
<feature type="transmembrane region" description="Helical" evidence="1">
    <location>
        <begin position="214"/>
        <end position="231"/>
    </location>
</feature>
<feature type="transmembrane region" description="Helical" evidence="1">
    <location>
        <begin position="27"/>
        <end position="50"/>
    </location>
</feature>
<reference evidence="2 3" key="1">
    <citation type="journal article" name="Sci. Rep.">
        <title>Telomere-to-telomere assembled and centromere annotated genomes of the two main subspecies of the button mushroom Agaricus bisporus reveal especially polymorphic chromosome ends.</title>
        <authorList>
            <person name="Sonnenberg A.S.M."/>
            <person name="Sedaghat-Telgerd N."/>
            <person name="Lavrijssen B."/>
            <person name="Ohm R.A."/>
            <person name="Hendrickx P.M."/>
            <person name="Scholtmeijer K."/>
            <person name="Baars J.J.P."/>
            <person name="van Peer A."/>
        </authorList>
    </citation>
    <scope>NUCLEOTIDE SEQUENCE [LARGE SCALE GENOMIC DNA]</scope>
    <source>
        <strain evidence="2 3">H119_p4</strain>
    </source>
</reference>
<keyword evidence="1" id="KW-0472">Membrane</keyword>
<sequence>MPIYANGWDFSCQLERISAYMTMAALYANYLTIFINEMTVMAITLGVPYLQHTLYRYDGEGSTEIQWLEIMRSLDTLWDQYCYLPLHVLPLLFPMISSSGLSLCSNASFLATMTLTSGVTSVATSSIYKLNAKALHNERVMVEWLKASQPTWREVPNKSFWIFISLPTLIFFLSVGLFISTVMLTVWERSVVDMTPSLEIKGCSMKRFQTFKTISLVILAPIVVHFVFIFTKMRSLATLRIAEVATIVLPSQA</sequence>
<comment type="caution">
    <text evidence="2">The sequence shown here is derived from an EMBL/GenBank/DDBJ whole genome shotgun (WGS) entry which is preliminary data.</text>
</comment>
<dbReference type="Proteomes" id="UP000629468">
    <property type="component" value="Unassembled WGS sequence"/>
</dbReference>
<dbReference type="AlphaFoldDB" id="A0A8H7EU71"/>
<dbReference type="EMBL" id="JABXXO010000016">
    <property type="protein sequence ID" value="KAF7759684.1"/>
    <property type="molecule type" value="Genomic_DNA"/>
</dbReference>
<feature type="transmembrane region" description="Helical" evidence="1">
    <location>
        <begin position="160"/>
        <end position="187"/>
    </location>
</feature>
<evidence type="ECO:0000313" key="2">
    <source>
        <dbReference type="EMBL" id="KAF7759684.1"/>
    </source>
</evidence>
<feature type="transmembrane region" description="Helical" evidence="1">
    <location>
        <begin position="81"/>
        <end position="101"/>
    </location>
</feature>
<gene>
    <name evidence="2" type="ORF">Agabi119p4_11379</name>
</gene>
<name>A0A8H7EU71_AGABI</name>
<accession>A0A8H7EU71</accession>
<evidence type="ECO:0000313" key="3">
    <source>
        <dbReference type="Proteomes" id="UP000629468"/>
    </source>
</evidence>
<evidence type="ECO:0000256" key="1">
    <source>
        <dbReference type="SAM" id="Phobius"/>
    </source>
</evidence>
<proteinExistence type="predicted"/>
<keyword evidence="1" id="KW-0812">Transmembrane</keyword>
<organism evidence="2 3">
    <name type="scientific">Agaricus bisporus var. burnettii</name>
    <dbReference type="NCBI Taxonomy" id="192524"/>
    <lineage>
        <taxon>Eukaryota</taxon>
        <taxon>Fungi</taxon>
        <taxon>Dikarya</taxon>
        <taxon>Basidiomycota</taxon>
        <taxon>Agaricomycotina</taxon>
        <taxon>Agaricomycetes</taxon>
        <taxon>Agaricomycetidae</taxon>
        <taxon>Agaricales</taxon>
        <taxon>Agaricineae</taxon>
        <taxon>Agaricaceae</taxon>
        <taxon>Agaricus</taxon>
    </lineage>
</organism>